<gene>
    <name evidence="7" type="ORF">COS53_00345</name>
</gene>
<dbReference type="PANTHER" id="PTHR30250">
    <property type="entry name" value="PST FAMILY PREDICTED COLANIC ACID TRANSPORTER"/>
    <property type="match status" value="1"/>
</dbReference>
<dbReference type="GO" id="GO:0005886">
    <property type="term" value="C:plasma membrane"/>
    <property type="evidence" value="ECO:0007669"/>
    <property type="project" value="UniProtKB-SubCell"/>
</dbReference>
<evidence type="ECO:0000256" key="3">
    <source>
        <dbReference type="ARBA" id="ARBA00022692"/>
    </source>
</evidence>
<feature type="transmembrane region" description="Helical" evidence="6">
    <location>
        <begin position="89"/>
        <end position="111"/>
    </location>
</feature>
<feature type="transmembrane region" description="Helical" evidence="6">
    <location>
        <begin position="20"/>
        <end position="42"/>
    </location>
</feature>
<feature type="transmembrane region" description="Helical" evidence="6">
    <location>
        <begin position="219"/>
        <end position="239"/>
    </location>
</feature>
<keyword evidence="4 6" id="KW-1133">Transmembrane helix</keyword>
<dbReference type="AlphaFoldDB" id="A0A2M7BQQ7"/>
<sequence length="261" mass="29039">VLLRLLAPGEYGEFSSYLSLLYILGIPTVIITNVVTKYVADFRGKGDAISINKLFYFLLNKINLVTIPVGLLLIIFSQPLAVLFKAHPLAFVILGISMFVSVFQAIINSYVLAFQKIVFLTVIGLVNVLMTIGLAVLFIKFGWGATGVVGAQILAGVAYIEVAGWLPYIVFTMAFFAFSQFIISYLMATNRPRATVLLLVATIVQPVLFFIFRNSFNDIIIANFVLQLGLFLALVLYIVRKDFFAGFKICMQTKDLFQFVL</sequence>
<keyword evidence="2" id="KW-1003">Cell membrane</keyword>
<evidence type="ECO:0000256" key="6">
    <source>
        <dbReference type="SAM" id="Phobius"/>
    </source>
</evidence>
<comment type="caution">
    <text evidence="7">The sequence shown here is derived from an EMBL/GenBank/DDBJ whole genome shotgun (WGS) entry which is preliminary data.</text>
</comment>
<keyword evidence="3 6" id="KW-0812">Transmembrane</keyword>
<evidence type="ECO:0000256" key="2">
    <source>
        <dbReference type="ARBA" id="ARBA00022475"/>
    </source>
</evidence>
<dbReference type="Proteomes" id="UP000229191">
    <property type="component" value="Unassembled WGS sequence"/>
</dbReference>
<evidence type="ECO:0008006" key="9">
    <source>
        <dbReference type="Google" id="ProtNLM"/>
    </source>
</evidence>
<dbReference type="InterPro" id="IPR050833">
    <property type="entry name" value="Poly_Biosynth_Transport"/>
</dbReference>
<evidence type="ECO:0000256" key="5">
    <source>
        <dbReference type="ARBA" id="ARBA00023136"/>
    </source>
</evidence>
<feature type="transmembrane region" description="Helical" evidence="6">
    <location>
        <begin position="194"/>
        <end position="213"/>
    </location>
</feature>
<dbReference type="PANTHER" id="PTHR30250:SF11">
    <property type="entry name" value="O-ANTIGEN TRANSPORTER-RELATED"/>
    <property type="match status" value="1"/>
</dbReference>
<feature type="transmembrane region" description="Helical" evidence="6">
    <location>
        <begin position="165"/>
        <end position="187"/>
    </location>
</feature>
<feature type="transmembrane region" description="Helical" evidence="6">
    <location>
        <begin position="118"/>
        <end position="145"/>
    </location>
</feature>
<keyword evidence="5 6" id="KW-0472">Membrane</keyword>
<feature type="non-terminal residue" evidence="7">
    <location>
        <position position="1"/>
    </location>
</feature>
<comment type="subcellular location">
    <subcellularLocation>
        <location evidence="1">Cell membrane</location>
        <topology evidence="1">Multi-pass membrane protein</topology>
    </subcellularLocation>
</comment>
<evidence type="ECO:0000256" key="1">
    <source>
        <dbReference type="ARBA" id="ARBA00004651"/>
    </source>
</evidence>
<protein>
    <recommendedName>
        <fullName evidence="9">Polysaccharide biosynthesis protein C-terminal domain-containing protein</fullName>
    </recommendedName>
</protein>
<evidence type="ECO:0000313" key="8">
    <source>
        <dbReference type="Proteomes" id="UP000229191"/>
    </source>
</evidence>
<reference evidence="8" key="1">
    <citation type="submission" date="2017-09" db="EMBL/GenBank/DDBJ databases">
        <title>Depth-based differentiation of microbial function through sediment-hosted aquifers and enrichment of novel symbionts in the deep terrestrial subsurface.</title>
        <authorList>
            <person name="Probst A.J."/>
            <person name="Ladd B."/>
            <person name="Jarett J.K."/>
            <person name="Geller-Mcgrath D.E."/>
            <person name="Sieber C.M.K."/>
            <person name="Emerson J.B."/>
            <person name="Anantharaman K."/>
            <person name="Thomas B.C."/>
            <person name="Malmstrom R."/>
            <person name="Stieglmeier M."/>
            <person name="Klingl A."/>
            <person name="Woyke T."/>
            <person name="Ryan C.M."/>
            <person name="Banfield J.F."/>
        </authorList>
    </citation>
    <scope>NUCLEOTIDE SEQUENCE [LARGE SCALE GENOMIC DNA]</scope>
</reference>
<organism evidence="7 8">
    <name type="scientific">Candidatus Shapirobacteria bacterium CG03_land_8_20_14_0_80_35_14</name>
    <dbReference type="NCBI Taxonomy" id="1974878"/>
    <lineage>
        <taxon>Bacteria</taxon>
        <taxon>Candidatus Shapironibacteriota</taxon>
    </lineage>
</organism>
<evidence type="ECO:0000313" key="7">
    <source>
        <dbReference type="EMBL" id="PIV07825.1"/>
    </source>
</evidence>
<accession>A0A2M7BQQ7</accession>
<feature type="transmembrane region" description="Helical" evidence="6">
    <location>
        <begin position="54"/>
        <end position="77"/>
    </location>
</feature>
<proteinExistence type="predicted"/>
<evidence type="ECO:0000256" key="4">
    <source>
        <dbReference type="ARBA" id="ARBA00022989"/>
    </source>
</evidence>
<dbReference type="EMBL" id="PEVB01000013">
    <property type="protein sequence ID" value="PIV07825.1"/>
    <property type="molecule type" value="Genomic_DNA"/>
</dbReference>
<name>A0A2M7BQQ7_9BACT</name>